<keyword evidence="8" id="KW-1185">Reference proteome</keyword>
<feature type="transmembrane region" description="Helical" evidence="6">
    <location>
        <begin position="232"/>
        <end position="250"/>
    </location>
</feature>
<evidence type="ECO:0000256" key="4">
    <source>
        <dbReference type="ARBA" id="ARBA00022989"/>
    </source>
</evidence>
<dbReference type="GO" id="GO:0055085">
    <property type="term" value="P:transmembrane transport"/>
    <property type="evidence" value="ECO:0007669"/>
    <property type="project" value="TreeGrafter"/>
</dbReference>
<dbReference type="OrthoDB" id="9774361at2"/>
<dbReference type="PANTHER" id="PTHR21716">
    <property type="entry name" value="TRANSMEMBRANE PROTEIN"/>
    <property type="match status" value="1"/>
</dbReference>
<comment type="subcellular location">
    <subcellularLocation>
        <location evidence="1">Membrane</location>
        <topology evidence="1">Multi-pass membrane protein</topology>
    </subcellularLocation>
</comment>
<proteinExistence type="inferred from homology"/>
<evidence type="ECO:0000256" key="6">
    <source>
        <dbReference type="SAM" id="Phobius"/>
    </source>
</evidence>
<evidence type="ECO:0000256" key="1">
    <source>
        <dbReference type="ARBA" id="ARBA00004141"/>
    </source>
</evidence>
<keyword evidence="5 6" id="KW-0472">Membrane</keyword>
<evidence type="ECO:0000256" key="5">
    <source>
        <dbReference type="ARBA" id="ARBA00023136"/>
    </source>
</evidence>
<feature type="transmembrane region" description="Helical" evidence="6">
    <location>
        <begin position="322"/>
        <end position="348"/>
    </location>
</feature>
<evidence type="ECO:0000256" key="3">
    <source>
        <dbReference type="ARBA" id="ARBA00022692"/>
    </source>
</evidence>
<evidence type="ECO:0000313" key="8">
    <source>
        <dbReference type="Proteomes" id="UP000050331"/>
    </source>
</evidence>
<dbReference type="InterPro" id="IPR014227">
    <property type="entry name" value="YtvI-like"/>
</dbReference>
<feature type="transmembrane region" description="Helical" evidence="6">
    <location>
        <begin position="169"/>
        <end position="189"/>
    </location>
</feature>
<comment type="similarity">
    <text evidence="2">Belongs to the autoinducer-2 exporter (AI-2E) (TC 2.A.86) family.</text>
</comment>
<evidence type="ECO:0000256" key="2">
    <source>
        <dbReference type="ARBA" id="ARBA00009773"/>
    </source>
</evidence>
<dbReference type="PANTHER" id="PTHR21716:SF68">
    <property type="entry name" value="TRANSPORT PROTEIN YTVI-RELATED"/>
    <property type="match status" value="1"/>
</dbReference>
<accession>A0A0U4F444</accession>
<dbReference type="NCBIfam" id="TIGR02872">
    <property type="entry name" value="spore_ytvI"/>
    <property type="match status" value="1"/>
</dbReference>
<dbReference type="RefSeq" id="WP_068443686.1">
    <property type="nucleotide sequence ID" value="NZ_CP013862.1"/>
</dbReference>
<feature type="transmembrane region" description="Helical" evidence="6">
    <location>
        <begin position="9"/>
        <end position="26"/>
    </location>
</feature>
<evidence type="ECO:0000313" key="7">
    <source>
        <dbReference type="EMBL" id="ALX48342.1"/>
    </source>
</evidence>
<organism evidence="7 8">
    <name type="scientific">Lentibacillus amyloliquefaciens</name>
    <dbReference type="NCBI Taxonomy" id="1472767"/>
    <lineage>
        <taxon>Bacteria</taxon>
        <taxon>Bacillati</taxon>
        <taxon>Bacillota</taxon>
        <taxon>Bacilli</taxon>
        <taxon>Bacillales</taxon>
        <taxon>Bacillaceae</taxon>
        <taxon>Lentibacillus</taxon>
    </lineage>
</organism>
<feature type="transmembrane region" description="Helical" evidence="6">
    <location>
        <begin position="256"/>
        <end position="281"/>
    </location>
</feature>
<protein>
    <recommendedName>
        <fullName evidence="9">Sporulation integral membrane protein YtvI</fullName>
    </recommendedName>
</protein>
<keyword evidence="4 6" id="KW-1133">Transmembrane helix</keyword>
<reference evidence="7 8" key="1">
    <citation type="submission" date="2016-01" db="EMBL/GenBank/DDBJ databases">
        <title>Complete genome sequence of strain Lentibacillus amyloliquefaciens LAM0015T isolated from saline sediment.</title>
        <authorList>
            <person name="Wang J.-L."/>
            <person name="He M.-X."/>
        </authorList>
    </citation>
    <scope>NUCLEOTIDE SEQUENCE [LARGE SCALE GENOMIC DNA]</scope>
    <source>
        <strain evidence="7 8">LAM0015</strain>
    </source>
</reference>
<dbReference type="AlphaFoldDB" id="A0A0U4F444"/>
<dbReference type="KEGG" id="lao:AOX59_06800"/>
<dbReference type="EMBL" id="CP013862">
    <property type="protein sequence ID" value="ALX48342.1"/>
    <property type="molecule type" value="Genomic_DNA"/>
</dbReference>
<sequence length="369" mass="41793">MDKQKFYQCLRLCLVILSLICVYLLMKYTVSFLFPFLLAVILSLILNRPVTFLEKTFKFPRGIAVFIMLSVTVTTIIGLIILILSELIHGTAYLAEVVPNHFRSLIFIAENFIDEQLMPSYHNLVSFFHALNPEQQESINTNINQIMQQFASFGADVISHLLHLIPQTIALLPRSISMFLFTVMAAFFITKDWESLIWHIKKRIPKNILDTSFAVQNHLRNALFGYIRAQSVLIVITSLTILIGLLIFQVEYALTISLLAALADLLPFFGTGIIFVPWILYLFLTGDYVLTIAITVLYMIVVIQRQLLEPKIVSGNVGVNPLFALLALFIGFQIWGAIGFFIGPLLLFTVNAFFQAGIFHQIGHFIKNG</sequence>
<name>A0A0U4F444_9BACI</name>
<feature type="transmembrane region" description="Helical" evidence="6">
    <location>
        <begin position="62"/>
        <end position="84"/>
    </location>
</feature>
<dbReference type="STRING" id="1472767.AOX59_06800"/>
<feature type="transmembrane region" description="Helical" evidence="6">
    <location>
        <begin position="288"/>
        <end position="307"/>
    </location>
</feature>
<keyword evidence="3 6" id="KW-0812">Transmembrane</keyword>
<dbReference type="GO" id="GO:0016020">
    <property type="term" value="C:membrane"/>
    <property type="evidence" value="ECO:0007669"/>
    <property type="project" value="UniProtKB-SubCell"/>
</dbReference>
<evidence type="ECO:0008006" key="9">
    <source>
        <dbReference type="Google" id="ProtNLM"/>
    </source>
</evidence>
<gene>
    <name evidence="7" type="ORF">AOX59_06800</name>
</gene>
<dbReference type="Proteomes" id="UP000050331">
    <property type="component" value="Chromosome"/>
</dbReference>
<dbReference type="InterPro" id="IPR002549">
    <property type="entry name" value="AI-2E-like"/>
</dbReference>
<dbReference type="Pfam" id="PF01594">
    <property type="entry name" value="AI-2E_transport"/>
    <property type="match status" value="1"/>
</dbReference>